<dbReference type="EMBL" id="CAEY01000509">
    <property type="status" value="NOT_ANNOTATED_CDS"/>
    <property type="molecule type" value="Genomic_DNA"/>
</dbReference>
<reference evidence="3" key="1">
    <citation type="submission" date="2011-08" db="EMBL/GenBank/DDBJ databases">
        <authorList>
            <person name="Rombauts S."/>
        </authorList>
    </citation>
    <scope>NUCLEOTIDE SEQUENCE</scope>
    <source>
        <strain evidence="3">London</strain>
    </source>
</reference>
<evidence type="ECO:0000256" key="1">
    <source>
        <dbReference type="SAM" id="SignalP"/>
    </source>
</evidence>
<name>T1KSR3_TETUR</name>
<evidence type="ECO:0000313" key="2">
    <source>
        <dbReference type="EnsemblMetazoa" id="tetur20g00550.1"/>
    </source>
</evidence>
<evidence type="ECO:0008006" key="4">
    <source>
        <dbReference type="Google" id="ProtNLM"/>
    </source>
</evidence>
<reference evidence="2" key="2">
    <citation type="submission" date="2015-06" db="UniProtKB">
        <authorList>
            <consortium name="EnsemblMetazoa"/>
        </authorList>
    </citation>
    <scope>IDENTIFICATION</scope>
</reference>
<sequence length="158" mass="17924">MAKTLIFVLSALCSTIIAAPLDGLATYELDGIEHTYSLDFEIGEMDHQVGPFPSSMYPSKQVNRYEWVGDRSYELNKNHSTNNYTIKTVMPFSQIDTIFFEWQDMSQIYGHVEDANIQTAYLTETTPNQPRITKKYCADDEYPKNLAGSLASRSLSLC</sequence>
<proteinExistence type="predicted"/>
<organism evidence="2 3">
    <name type="scientific">Tetranychus urticae</name>
    <name type="common">Two-spotted spider mite</name>
    <dbReference type="NCBI Taxonomy" id="32264"/>
    <lineage>
        <taxon>Eukaryota</taxon>
        <taxon>Metazoa</taxon>
        <taxon>Ecdysozoa</taxon>
        <taxon>Arthropoda</taxon>
        <taxon>Chelicerata</taxon>
        <taxon>Arachnida</taxon>
        <taxon>Acari</taxon>
        <taxon>Acariformes</taxon>
        <taxon>Trombidiformes</taxon>
        <taxon>Prostigmata</taxon>
        <taxon>Eleutherengona</taxon>
        <taxon>Raphignathae</taxon>
        <taxon>Tetranychoidea</taxon>
        <taxon>Tetranychidae</taxon>
        <taxon>Tetranychus</taxon>
    </lineage>
</organism>
<feature type="signal peptide" evidence="1">
    <location>
        <begin position="1"/>
        <end position="18"/>
    </location>
</feature>
<keyword evidence="3" id="KW-1185">Reference proteome</keyword>
<evidence type="ECO:0000313" key="3">
    <source>
        <dbReference type="Proteomes" id="UP000015104"/>
    </source>
</evidence>
<keyword evidence="1" id="KW-0732">Signal</keyword>
<protein>
    <recommendedName>
        <fullName evidence="4">WIF domain-containing protein</fullName>
    </recommendedName>
</protein>
<accession>T1KSR3</accession>
<dbReference type="AlphaFoldDB" id="T1KSR3"/>
<dbReference type="Proteomes" id="UP000015104">
    <property type="component" value="Unassembled WGS sequence"/>
</dbReference>
<dbReference type="HOGENOM" id="CLU_111736_0_0_1"/>
<dbReference type="EnsemblMetazoa" id="tetur20g00550.1">
    <property type="protein sequence ID" value="tetur20g00550.1"/>
    <property type="gene ID" value="tetur20g00550"/>
</dbReference>
<feature type="chain" id="PRO_5004581752" description="WIF domain-containing protein" evidence="1">
    <location>
        <begin position="19"/>
        <end position="158"/>
    </location>
</feature>